<accession>A0A7J7JZE0</accession>
<dbReference type="Proteomes" id="UP000593567">
    <property type="component" value="Unassembled WGS sequence"/>
</dbReference>
<dbReference type="PANTHER" id="PTHR19143">
    <property type="entry name" value="FIBRINOGEN/TENASCIN/ANGIOPOEITIN"/>
    <property type="match status" value="1"/>
</dbReference>
<dbReference type="InterPro" id="IPR020837">
    <property type="entry name" value="Fibrinogen_CS"/>
</dbReference>
<dbReference type="GO" id="GO:0005615">
    <property type="term" value="C:extracellular space"/>
    <property type="evidence" value="ECO:0007669"/>
    <property type="project" value="TreeGrafter"/>
</dbReference>
<comment type="caution">
    <text evidence="4">The sequence shown here is derived from an EMBL/GenBank/DDBJ whole genome shotgun (WGS) entry which is preliminary data.</text>
</comment>
<proteinExistence type="predicted"/>
<dbReference type="Gene3D" id="3.90.215.10">
    <property type="entry name" value="Gamma Fibrinogen, chain A, domain 1"/>
    <property type="match status" value="1"/>
</dbReference>
<feature type="domain" description="Fibrinogen C-terminal" evidence="3">
    <location>
        <begin position="32"/>
        <end position="253"/>
    </location>
</feature>
<dbReference type="OrthoDB" id="6345539at2759"/>
<evidence type="ECO:0000313" key="5">
    <source>
        <dbReference type="Proteomes" id="UP000593567"/>
    </source>
</evidence>
<dbReference type="SMART" id="SM00186">
    <property type="entry name" value="FBG"/>
    <property type="match status" value="1"/>
</dbReference>
<dbReference type="InterPro" id="IPR014716">
    <property type="entry name" value="Fibrinogen_a/b/g_C_1"/>
</dbReference>
<name>A0A7J7JZE0_BUGNE</name>
<keyword evidence="2" id="KW-0732">Signal</keyword>
<dbReference type="SUPFAM" id="SSF56496">
    <property type="entry name" value="Fibrinogen C-terminal domain-like"/>
    <property type="match status" value="1"/>
</dbReference>
<dbReference type="CDD" id="cd00087">
    <property type="entry name" value="FReD"/>
    <property type="match status" value="1"/>
</dbReference>
<dbReference type="PROSITE" id="PS51406">
    <property type="entry name" value="FIBRINOGEN_C_2"/>
    <property type="match status" value="1"/>
</dbReference>
<dbReference type="InterPro" id="IPR050373">
    <property type="entry name" value="Fibrinogen_C-term_domain"/>
</dbReference>
<dbReference type="InterPro" id="IPR002181">
    <property type="entry name" value="Fibrinogen_a/b/g_C_dom"/>
</dbReference>
<dbReference type="FunFam" id="3.90.215.10:FF:000001">
    <property type="entry name" value="Tenascin isoform 1"/>
    <property type="match status" value="1"/>
</dbReference>
<reference evidence="4" key="1">
    <citation type="submission" date="2020-06" db="EMBL/GenBank/DDBJ databases">
        <title>Draft genome of Bugula neritina, a colonial animal packing powerful symbionts and potential medicines.</title>
        <authorList>
            <person name="Rayko M."/>
        </authorList>
    </citation>
    <scope>NUCLEOTIDE SEQUENCE [LARGE SCALE GENOMIC DNA]</scope>
    <source>
        <strain evidence="4">Kwan_BN1</strain>
    </source>
</reference>
<protein>
    <recommendedName>
        <fullName evidence="3">Fibrinogen C-terminal domain-containing protein</fullName>
    </recommendedName>
</protein>
<dbReference type="PROSITE" id="PS00514">
    <property type="entry name" value="FIBRINOGEN_C_1"/>
    <property type="match status" value="1"/>
</dbReference>
<keyword evidence="5" id="KW-1185">Reference proteome</keyword>
<evidence type="ECO:0000256" key="1">
    <source>
        <dbReference type="ARBA" id="ARBA00023157"/>
    </source>
</evidence>
<evidence type="ECO:0000259" key="3">
    <source>
        <dbReference type="PROSITE" id="PS51406"/>
    </source>
</evidence>
<dbReference type="AlphaFoldDB" id="A0A7J7JZE0"/>
<dbReference type="NCBIfam" id="NF040941">
    <property type="entry name" value="GGGWT_bact"/>
    <property type="match status" value="1"/>
</dbReference>
<evidence type="ECO:0000313" key="4">
    <source>
        <dbReference type="EMBL" id="KAF6031752.1"/>
    </source>
</evidence>
<gene>
    <name evidence="4" type="ORF">EB796_009959</name>
</gene>
<evidence type="ECO:0000256" key="2">
    <source>
        <dbReference type="SAM" id="SignalP"/>
    </source>
</evidence>
<organism evidence="4 5">
    <name type="scientific">Bugula neritina</name>
    <name type="common">Brown bryozoan</name>
    <name type="synonym">Sertularia neritina</name>
    <dbReference type="NCBI Taxonomy" id="10212"/>
    <lineage>
        <taxon>Eukaryota</taxon>
        <taxon>Metazoa</taxon>
        <taxon>Spiralia</taxon>
        <taxon>Lophotrochozoa</taxon>
        <taxon>Bryozoa</taxon>
        <taxon>Gymnolaemata</taxon>
        <taxon>Cheilostomatida</taxon>
        <taxon>Flustrina</taxon>
        <taxon>Buguloidea</taxon>
        <taxon>Bugulidae</taxon>
        <taxon>Bugula</taxon>
    </lineage>
</organism>
<dbReference type="PANTHER" id="PTHR19143:SF458">
    <property type="entry name" value="FIBRINOGEN C-TERMINAL DOMAIN-CONTAINING PROTEIN-RELATED"/>
    <property type="match status" value="1"/>
</dbReference>
<feature type="chain" id="PRO_5029531535" description="Fibrinogen C-terminal domain-containing protein" evidence="2">
    <location>
        <begin position="20"/>
        <end position="253"/>
    </location>
</feature>
<sequence length="253" mass="28621">MQAYLIATILLATSLQALCGDVEEYCLERIKTKPSCKPKTCLDLLCLGYNGTSGVYKIYPTEQDHYSFDVFCDQKTDGGGWTVFQRRMDGSVNFYRNWYNYKLGFGNLNGEFWLGNDKLVAALQANTNNELRFDLESTTNQQAYAKYSSFNVGDESTKYTLSVSGYTGTAGDSFTIHNGYRFSTSDHDNDVYGDACAVKFLGAWWYAACHYSNLNGKYLNGAHASFANGVNWKTWKGYNYSLKTTEMKFRAYL</sequence>
<dbReference type="InterPro" id="IPR036056">
    <property type="entry name" value="Fibrinogen-like_C"/>
</dbReference>
<dbReference type="Pfam" id="PF00147">
    <property type="entry name" value="Fibrinogen_C"/>
    <property type="match status" value="1"/>
</dbReference>
<feature type="signal peptide" evidence="2">
    <location>
        <begin position="1"/>
        <end position="19"/>
    </location>
</feature>
<dbReference type="EMBL" id="VXIV02001571">
    <property type="protein sequence ID" value="KAF6031752.1"/>
    <property type="molecule type" value="Genomic_DNA"/>
</dbReference>
<keyword evidence="1" id="KW-1015">Disulfide bond</keyword>